<accession>A0A7G2CME3</accession>
<reference evidence="2 3" key="1">
    <citation type="submission" date="2020-08" db="EMBL/GenBank/DDBJ databases">
        <authorList>
            <person name="Newling K."/>
            <person name="Davey J."/>
            <person name="Forrester S."/>
        </authorList>
    </citation>
    <scope>NUCLEOTIDE SEQUENCE [LARGE SCALE GENOMIC DNA]</scope>
    <source>
        <strain evidence="3">Crithidia deanei Carvalho (ATCC PRA-265)</strain>
    </source>
</reference>
<evidence type="ECO:0000256" key="1">
    <source>
        <dbReference type="SAM" id="SignalP"/>
    </source>
</evidence>
<keyword evidence="1" id="KW-0732">Signal</keyword>
<sequence length="137" mass="14611">MFSPRRTLLAAACLTTLVVKADQCIQYNGTTCAACAAGTYLDHGACYPCRDRCKECIDGEQCTVCKKRSAVYDGQFCYDCPEGCTYCFNNQTCVTCELFKHFNGVRCVGLFGPNAATTVGVMGAVSVLLAAALAVVV</sequence>
<keyword evidence="3" id="KW-1185">Reference proteome</keyword>
<feature type="chain" id="PRO_5028825813" evidence="1">
    <location>
        <begin position="22"/>
        <end position="137"/>
    </location>
</feature>
<dbReference type="AlphaFoldDB" id="A0A7G2CME3"/>
<evidence type="ECO:0000313" key="3">
    <source>
        <dbReference type="Proteomes" id="UP000515908"/>
    </source>
</evidence>
<gene>
    <name evidence="2" type="ORF">ADEAN_000853100</name>
</gene>
<dbReference type="SUPFAM" id="SSF57184">
    <property type="entry name" value="Growth factor receptor domain"/>
    <property type="match status" value="1"/>
</dbReference>
<protein>
    <submittedName>
        <fullName evidence="2">Uncharacterized protein</fullName>
    </submittedName>
</protein>
<proteinExistence type="predicted"/>
<dbReference type="EMBL" id="LR877163">
    <property type="protein sequence ID" value="CAD2221006.1"/>
    <property type="molecule type" value="Genomic_DNA"/>
</dbReference>
<dbReference type="Proteomes" id="UP000515908">
    <property type="component" value="Chromosome 19"/>
</dbReference>
<dbReference type="InterPro" id="IPR009030">
    <property type="entry name" value="Growth_fac_rcpt_cys_sf"/>
</dbReference>
<organism evidence="2 3">
    <name type="scientific">Angomonas deanei</name>
    <dbReference type="NCBI Taxonomy" id="59799"/>
    <lineage>
        <taxon>Eukaryota</taxon>
        <taxon>Discoba</taxon>
        <taxon>Euglenozoa</taxon>
        <taxon>Kinetoplastea</taxon>
        <taxon>Metakinetoplastina</taxon>
        <taxon>Trypanosomatida</taxon>
        <taxon>Trypanosomatidae</taxon>
        <taxon>Strigomonadinae</taxon>
        <taxon>Angomonas</taxon>
    </lineage>
</organism>
<dbReference type="Gene3D" id="2.10.220.10">
    <property type="entry name" value="Hormone Receptor, Insulin-like Growth Factor Receptor 1, Chain A, domain 2"/>
    <property type="match status" value="1"/>
</dbReference>
<feature type="signal peptide" evidence="1">
    <location>
        <begin position="1"/>
        <end position="21"/>
    </location>
</feature>
<dbReference type="VEuPathDB" id="TriTrypDB:ADEAN_000853100"/>
<name>A0A7G2CME3_9TRYP</name>
<evidence type="ECO:0000313" key="2">
    <source>
        <dbReference type="EMBL" id="CAD2221006.1"/>
    </source>
</evidence>